<proteinExistence type="predicted"/>
<organism evidence="1 2">
    <name type="scientific">Pistacia atlantica</name>
    <dbReference type="NCBI Taxonomy" id="434234"/>
    <lineage>
        <taxon>Eukaryota</taxon>
        <taxon>Viridiplantae</taxon>
        <taxon>Streptophyta</taxon>
        <taxon>Embryophyta</taxon>
        <taxon>Tracheophyta</taxon>
        <taxon>Spermatophyta</taxon>
        <taxon>Magnoliopsida</taxon>
        <taxon>eudicotyledons</taxon>
        <taxon>Gunneridae</taxon>
        <taxon>Pentapetalae</taxon>
        <taxon>rosids</taxon>
        <taxon>malvids</taxon>
        <taxon>Sapindales</taxon>
        <taxon>Anacardiaceae</taxon>
        <taxon>Pistacia</taxon>
    </lineage>
</organism>
<comment type="caution">
    <text evidence="1">The sequence shown here is derived from an EMBL/GenBank/DDBJ whole genome shotgun (WGS) entry which is preliminary data.</text>
</comment>
<keyword evidence="2" id="KW-1185">Reference proteome</keyword>
<evidence type="ECO:0000313" key="1">
    <source>
        <dbReference type="EMBL" id="KAJ0084341.1"/>
    </source>
</evidence>
<name>A0ACC1ADW8_9ROSI</name>
<sequence>MVVDGWNGGGGLGLWFVLDGFVVEFMVVLGGFVGLRWWWMGGMVVGGGNFGVSVVMLLKGSGSGSGDGGWVAVVVDTDMAIRLLSPRAPPPRPTPPSYNMLTYNCILGFFVTVLVLDFLCVNSVTPFLRHDFTVGRGSTRVYKVYCIRSILAVMATAKSTICRVPGILHWITIRKVPGAFHSTIEKSDGYGAQHKAIMNKEEKSSLSSRTEQETTRELQIVDLTTSSVFKLPRGWSVEERPRINSRSHPGRVDKYYYEPETGRKFRSLISVQKYLSGETEYAIMPERVKYGNEKHLTFFPIPITLQMQIVPFNTKNTSSFGLPNHWIVEERPRRRGSIIDKYYIETGTGLRFRSRIALERYLAAMREVTSTSNAKSDDQLTKDISDENQTLRIMVKHLQDAGKIKFKPKALKLDNHSAPSKNFSFQEKHSSVMAVNPSTIDFPSLPAKVKWVLGGPGGNMWNPFVGESMVPESVKQEWSETFVNSIQLLATDNGGTGI</sequence>
<dbReference type="Proteomes" id="UP001164250">
    <property type="component" value="Chromosome 11"/>
</dbReference>
<gene>
    <name evidence="1" type="ORF">Patl1_30861</name>
</gene>
<dbReference type="EMBL" id="CM047907">
    <property type="protein sequence ID" value="KAJ0084341.1"/>
    <property type="molecule type" value="Genomic_DNA"/>
</dbReference>
<accession>A0ACC1ADW8</accession>
<reference evidence="2" key="1">
    <citation type="journal article" date="2023" name="G3 (Bethesda)">
        <title>Genome assembly and association tests identify interacting loci associated with vigor, precocity, and sex in interspecific pistachio rootstocks.</title>
        <authorList>
            <person name="Palmer W."/>
            <person name="Jacygrad E."/>
            <person name="Sagayaradj S."/>
            <person name="Cavanaugh K."/>
            <person name="Han R."/>
            <person name="Bertier L."/>
            <person name="Beede B."/>
            <person name="Kafkas S."/>
            <person name="Golino D."/>
            <person name="Preece J."/>
            <person name="Michelmore R."/>
        </authorList>
    </citation>
    <scope>NUCLEOTIDE SEQUENCE [LARGE SCALE GENOMIC DNA]</scope>
</reference>
<evidence type="ECO:0000313" key="2">
    <source>
        <dbReference type="Proteomes" id="UP001164250"/>
    </source>
</evidence>
<protein>
    <submittedName>
        <fullName evidence="1">Uncharacterized protein</fullName>
    </submittedName>
</protein>